<dbReference type="EMBL" id="PPWZ01000023">
    <property type="protein sequence ID" value="POH37251.1"/>
    <property type="molecule type" value="Genomic_DNA"/>
</dbReference>
<sequence length="263" mass="30456">MKYMTDDKVELDYCDQGQGQPVILVEGFGGYQEIWKLQVKYLLEMNCRVITYDHRNHGRSQRTAANLSIEQLTADLAGLIDYLKLDQPILIGHSMGASVCYDYLSHYQNVDAVMAIDQSPKMLNDVDWPYGFESITNADFSEKLNYPDEVHETLHGLDRRITLALNRVRSQYPFDRNQNMTLLFDHAQKDWRRILLKSSIPVTLVTARQSPYFDYHFADSLVDQNSLIKQVVVDNCGHDIIAEVPELFNQTLRHFIFSSTKKR</sequence>
<organism evidence="2">
    <name type="scientific">Companilactobacillus formosensis</name>
    <dbReference type="NCBI Taxonomy" id="1617889"/>
    <lineage>
        <taxon>Bacteria</taxon>
        <taxon>Bacillati</taxon>
        <taxon>Bacillota</taxon>
        <taxon>Bacilli</taxon>
        <taxon>Lactobacillales</taxon>
        <taxon>Lactobacillaceae</taxon>
        <taxon>Companilactobacillus</taxon>
    </lineage>
</organism>
<gene>
    <name evidence="2" type="ORF">C2R26_03830</name>
</gene>
<name>A0A2P4R7N7_9LACO</name>
<comment type="caution">
    <text evidence="2">The sequence shown here is derived from an EMBL/GenBank/DDBJ whole genome shotgun (WGS) entry which is preliminary data.</text>
</comment>
<accession>A0A2P4R7N7</accession>
<dbReference type="InterPro" id="IPR000073">
    <property type="entry name" value="AB_hydrolase_1"/>
</dbReference>
<dbReference type="Pfam" id="PF00561">
    <property type="entry name" value="Abhydrolase_1"/>
    <property type="match status" value="1"/>
</dbReference>
<dbReference type="GO" id="GO:0016787">
    <property type="term" value="F:hydrolase activity"/>
    <property type="evidence" value="ECO:0007669"/>
    <property type="project" value="UniProtKB-KW"/>
</dbReference>
<dbReference type="PANTHER" id="PTHR43194:SF2">
    <property type="entry name" value="PEROXISOMAL MEMBRANE PROTEIN LPX1"/>
    <property type="match status" value="1"/>
</dbReference>
<evidence type="ECO:0000313" key="2">
    <source>
        <dbReference type="EMBL" id="POH37251.1"/>
    </source>
</evidence>
<feature type="domain" description="AB hydrolase-1" evidence="1">
    <location>
        <begin position="21"/>
        <end position="242"/>
    </location>
</feature>
<evidence type="ECO:0000259" key="1">
    <source>
        <dbReference type="Pfam" id="PF00561"/>
    </source>
</evidence>
<dbReference type="PANTHER" id="PTHR43194">
    <property type="entry name" value="HYDROLASE ALPHA/BETA FOLD FAMILY"/>
    <property type="match status" value="1"/>
</dbReference>
<dbReference type="AlphaFoldDB" id="A0A2P4R7N7"/>
<protein>
    <submittedName>
        <fullName evidence="2">Alpha/beta hydrolase</fullName>
    </submittedName>
</protein>
<dbReference type="Gene3D" id="3.40.50.1820">
    <property type="entry name" value="alpha/beta hydrolase"/>
    <property type="match status" value="1"/>
</dbReference>
<keyword evidence="2" id="KW-0378">Hydrolase</keyword>
<proteinExistence type="predicted"/>
<reference evidence="2" key="1">
    <citation type="submission" date="2018-01" db="EMBL/GenBank/DDBJ databases">
        <title>Genome sequnecing of Lactobacillus formosensis KACC 18721.</title>
        <authorList>
            <person name="Kim S.-J."/>
            <person name="Heo J."/>
        </authorList>
    </citation>
    <scope>NUCLEOTIDE SEQUENCE</scope>
    <source>
        <strain evidence="2">KACC 18721</strain>
    </source>
</reference>
<dbReference type="SUPFAM" id="SSF53474">
    <property type="entry name" value="alpha/beta-Hydrolases"/>
    <property type="match status" value="1"/>
</dbReference>
<dbReference type="InterPro" id="IPR050228">
    <property type="entry name" value="Carboxylesterase_BioH"/>
</dbReference>
<dbReference type="InterPro" id="IPR029058">
    <property type="entry name" value="AB_hydrolase_fold"/>
</dbReference>